<keyword evidence="3" id="KW-1185">Reference proteome</keyword>
<evidence type="ECO:0000313" key="2">
    <source>
        <dbReference type="EMBL" id="CAH1401651.1"/>
    </source>
</evidence>
<dbReference type="AlphaFoldDB" id="A0A9P0MSJ4"/>
<evidence type="ECO:0000313" key="3">
    <source>
        <dbReference type="Proteomes" id="UP001152798"/>
    </source>
</evidence>
<proteinExistence type="predicted"/>
<dbReference type="EMBL" id="OV725081">
    <property type="protein sequence ID" value="CAH1401651.1"/>
    <property type="molecule type" value="Genomic_DNA"/>
</dbReference>
<dbReference type="Proteomes" id="UP001152798">
    <property type="component" value="Chromosome 5"/>
</dbReference>
<organism evidence="2 3">
    <name type="scientific">Nezara viridula</name>
    <name type="common">Southern green stink bug</name>
    <name type="synonym">Cimex viridulus</name>
    <dbReference type="NCBI Taxonomy" id="85310"/>
    <lineage>
        <taxon>Eukaryota</taxon>
        <taxon>Metazoa</taxon>
        <taxon>Ecdysozoa</taxon>
        <taxon>Arthropoda</taxon>
        <taxon>Hexapoda</taxon>
        <taxon>Insecta</taxon>
        <taxon>Pterygota</taxon>
        <taxon>Neoptera</taxon>
        <taxon>Paraneoptera</taxon>
        <taxon>Hemiptera</taxon>
        <taxon>Heteroptera</taxon>
        <taxon>Panheteroptera</taxon>
        <taxon>Pentatomomorpha</taxon>
        <taxon>Pentatomoidea</taxon>
        <taxon>Pentatomidae</taxon>
        <taxon>Pentatominae</taxon>
        <taxon>Nezara</taxon>
    </lineage>
</organism>
<protein>
    <submittedName>
        <fullName evidence="2">Uncharacterized protein</fullName>
    </submittedName>
</protein>
<sequence>MEGRIPAKIQSYGIKYCQPYQLQPDFDPNITQRKLGFGPEIDGNVQEVRGEYIVNFSEIAIILGESLPEHRKEVETDLNGETQTKEDKRSDELSFRPFIGYPVKPVRYERYLGFIKIKANDTLKNIHSKKLPQRIRKEKTDKNDGIKIQNINDIQNSSGADTVDAPQLIVPCGVEAAVKLAGMEEAGRLMKERKRCFDKSSGVVTSRRYISDPQGPSHNGNHLGGHCHHDRDYKGPPSASLHLPEYLRPPPFTLRPYWTSTIYDFETV</sequence>
<reference evidence="2" key="1">
    <citation type="submission" date="2022-01" db="EMBL/GenBank/DDBJ databases">
        <authorList>
            <person name="King R."/>
        </authorList>
    </citation>
    <scope>NUCLEOTIDE SEQUENCE</scope>
</reference>
<dbReference type="OrthoDB" id="10623233at2759"/>
<gene>
    <name evidence="2" type="ORF">NEZAVI_LOCUS10626</name>
</gene>
<accession>A0A9P0MSJ4</accession>
<feature type="region of interest" description="Disordered" evidence="1">
    <location>
        <begin position="208"/>
        <end position="236"/>
    </location>
</feature>
<name>A0A9P0MSJ4_NEZVI</name>
<evidence type="ECO:0000256" key="1">
    <source>
        <dbReference type="SAM" id="MobiDB-lite"/>
    </source>
</evidence>